<evidence type="ECO:0000313" key="1">
    <source>
        <dbReference type="EMBL" id="CAB5221668.1"/>
    </source>
</evidence>
<dbReference type="EMBL" id="LR798295">
    <property type="protein sequence ID" value="CAB5221668.1"/>
    <property type="molecule type" value="Genomic_DNA"/>
</dbReference>
<organism evidence="1">
    <name type="scientific">uncultured Caudovirales phage</name>
    <dbReference type="NCBI Taxonomy" id="2100421"/>
    <lineage>
        <taxon>Viruses</taxon>
        <taxon>Duplodnaviria</taxon>
        <taxon>Heunggongvirae</taxon>
        <taxon>Uroviricota</taxon>
        <taxon>Caudoviricetes</taxon>
        <taxon>Peduoviridae</taxon>
        <taxon>Maltschvirus</taxon>
        <taxon>Maltschvirus maltsch</taxon>
    </lineage>
</organism>
<dbReference type="InterPro" id="IPR029055">
    <property type="entry name" value="Ntn_hydrolases_N"/>
</dbReference>
<sequence length="172" mass="18639">MTCIVGIAHDGQVVLSSDRGLSDDDLITAMSNPKIKLNDRYLIGYADSVGTGQLLHWITLPTPPRNNLEKFMRTTFVASVRKQLNDSGVDLKENAHASFLIGVSGELFYVDTTDWQVTKVDYMAIGSGASIAMGSLYTTQTWKSAEKRAYTAVSAAIELSPSCMGPVDTLSI</sequence>
<keyword evidence="1" id="KW-0647">Proteasome</keyword>
<protein>
    <submittedName>
        <fullName evidence="1">Arc_protsome_B, proteasome endopeptidase complex, archaeal, beta subunit</fullName>
    </submittedName>
</protein>
<dbReference type="SUPFAM" id="SSF56235">
    <property type="entry name" value="N-terminal nucleophile aminohydrolases (Ntn hydrolases)"/>
    <property type="match status" value="1"/>
</dbReference>
<dbReference type="GO" id="GO:0000502">
    <property type="term" value="C:proteasome complex"/>
    <property type="evidence" value="ECO:0007669"/>
    <property type="project" value="UniProtKB-KW"/>
</dbReference>
<name>A0A6J7WXS5_9CAUD</name>
<dbReference type="CDD" id="cd01901">
    <property type="entry name" value="Ntn_hydrolase"/>
    <property type="match status" value="1"/>
</dbReference>
<dbReference type="Gene3D" id="3.60.20.10">
    <property type="entry name" value="Glutamine Phosphoribosylpyrophosphate, subunit 1, domain 1"/>
    <property type="match status" value="1"/>
</dbReference>
<gene>
    <name evidence="1" type="ORF">UFOVP359_9</name>
</gene>
<reference evidence="1" key="1">
    <citation type="submission" date="2020-05" db="EMBL/GenBank/DDBJ databases">
        <authorList>
            <person name="Chiriac C."/>
            <person name="Salcher M."/>
            <person name="Ghai R."/>
            <person name="Kavagutti S V."/>
        </authorList>
    </citation>
    <scope>NUCLEOTIDE SEQUENCE</scope>
</reference>
<proteinExistence type="predicted"/>
<accession>A0A6J7WXS5</accession>